<dbReference type="InterPro" id="IPR058785">
    <property type="entry name" value="BSH_FCP1"/>
</dbReference>
<dbReference type="InterPro" id="IPR011947">
    <property type="entry name" value="FCP1_euk"/>
</dbReference>
<dbReference type="FunFam" id="3.40.50.10190:FF:000007">
    <property type="entry name" value="RNA polymerase II subunit A C-terminal domain phosphatase"/>
    <property type="match status" value="1"/>
</dbReference>
<feature type="compositionally biased region" description="Acidic residues" evidence="10">
    <location>
        <begin position="764"/>
        <end position="777"/>
    </location>
</feature>
<evidence type="ECO:0000256" key="8">
    <source>
        <dbReference type="ARBA" id="ARBA00048336"/>
    </source>
</evidence>
<evidence type="ECO:0000256" key="9">
    <source>
        <dbReference type="RuleBase" id="RU366066"/>
    </source>
</evidence>
<evidence type="ECO:0000256" key="5">
    <source>
        <dbReference type="ARBA" id="ARBA00023242"/>
    </source>
</evidence>
<dbReference type="Pfam" id="PF26077">
    <property type="entry name" value="BSH_Fcp1"/>
    <property type="match status" value="1"/>
</dbReference>
<feature type="domain" description="FCP1 homology" evidence="12">
    <location>
        <begin position="151"/>
        <end position="316"/>
    </location>
</feature>
<dbReference type="Gene3D" id="2.40.50.100">
    <property type="match status" value="1"/>
</dbReference>
<dbReference type="EC" id="3.1.3.16" evidence="2 9"/>
<evidence type="ECO:0000256" key="2">
    <source>
        <dbReference type="ARBA" id="ARBA00013081"/>
    </source>
</evidence>
<dbReference type="PANTHER" id="PTHR23081">
    <property type="entry name" value="RNA POLYMERASE II CTD PHOSPHATASE"/>
    <property type="match status" value="1"/>
</dbReference>
<gene>
    <name evidence="13" type="ORF">SNE40_007614</name>
</gene>
<reference evidence="13 14" key="1">
    <citation type="submission" date="2024-01" db="EMBL/GenBank/DDBJ databases">
        <title>The genome of the rayed Mediterranean limpet Patella caerulea (Linnaeus, 1758).</title>
        <authorList>
            <person name="Anh-Thu Weber A."/>
            <person name="Halstead-Nussloch G."/>
        </authorList>
    </citation>
    <scope>NUCLEOTIDE SEQUENCE [LARGE SCALE GENOMIC DNA]</scope>
    <source>
        <strain evidence="13">AATW-2023a</strain>
        <tissue evidence="13">Whole specimen</tissue>
    </source>
</reference>
<comment type="catalytic activity">
    <reaction evidence="7 9">
        <text>O-phospho-L-seryl-[protein] + H2O = L-seryl-[protein] + phosphate</text>
        <dbReference type="Rhea" id="RHEA:20629"/>
        <dbReference type="Rhea" id="RHEA-COMP:9863"/>
        <dbReference type="Rhea" id="RHEA-COMP:11604"/>
        <dbReference type="ChEBI" id="CHEBI:15377"/>
        <dbReference type="ChEBI" id="CHEBI:29999"/>
        <dbReference type="ChEBI" id="CHEBI:43474"/>
        <dbReference type="ChEBI" id="CHEBI:83421"/>
        <dbReference type="EC" id="3.1.3.16"/>
    </reaction>
</comment>
<dbReference type="SUPFAM" id="SSF52113">
    <property type="entry name" value="BRCT domain"/>
    <property type="match status" value="1"/>
</dbReference>
<feature type="compositionally biased region" description="Polar residues" evidence="10">
    <location>
        <begin position="406"/>
        <end position="439"/>
    </location>
</feature>
<evidence type="ECO:0000313" key="13">
    <source>
        <dbReference type="EMBL" id="KAK6185364.1"/>
    </source>
</evidence>
<evidence type="ECO:0000256" key="7">
    <source>
        <dbReference type="ARBA" id="ARBA00047761"/>
    </source>
</evidence>
<keyword evidence="4" id="KW-0904">Protein phosphatase</keyword>
<sequence length="822" mass="92744">MAAEVQELRVPGDKSIRISKWKVRQGSHISKGVLMAIYNTEEKEKDTVQQKLKAPNAGIVKRIIAKEGQLCEPGSILVEIGPQSANLCSHPTVMKDMCAECGADLRCELGLAGDRKEPVEASVAMVHCIPELIVSEEVALELGKADENRLLSCRKLALLVDLDQTLIHTTNDAIPNNLKDVYHFQLWHGRKLLWYHTKFRPGTKEFLEKISKLFELHICTFGVRMYAHTIARFIDPDGKYFSHRIVSRDECFDAMSKTANLKALFPCGDCMVAIIDDREDVWNFAPNLIHVKPYHFFQGTADINAPPGLTKTENDSVPVSHEVRRSSSETRKLDEPETVKSDDLEKQKSSEPQTQNSDKPQTQKLDEPEAMEVESDSDRMSTDGDKDLVKDNINSSSNQSDENSNKTAADNKNSLHSDNSVADVSNSKGNYSEQSATSTTDDKSKKLIKSQNSEEEVEVIEWVDEDDYLIYLTDILTRIHTAYYDVYDQMKDKQDMSELPNIKNIIPYVKRKVLKGVNIVFSGVVPLNMAPEKCRAYIIAKTLGANIHTNIISRKENPEEATTHLVTSKAGTAKYKLASKMKNICIVNLDWLLCCSYRWERVDERLFPVSDDSSGSYCDSPITNADSLRKLSKKQKRKAEDIDNVFGIENSQDSNSLKRAKKDEDMGEDALSKSRFATSFNPLFSFSDEDIECMDKEVEDLMDDDDEDASDEDEVDRHERVRNQVLSNPPEESSTDDSLDANFPRGWKKKTQSEDDRKEKVKEEDSDAPVPDEDSENELDKFQKNLEAFSPDSNMSDSDKDSIGSVDDEIADAVEKEFLSML</sequence>
<comment type="function">
    <text evidence="9">This promotes the activity of RNA polymerase II.</text>
</comment>
<comment type="subcellular location">
    <subcellularLocation>
        <location evidence="1 9">Nucleus</location>
    </subcellularLocation>
</comment>
<dbReference type="Gene3D" id="1.10.287.10">
    <property type="entry name" value="S15/NS1, RNA-binding"/>
    <property type="match status" value="1"/>
</dbReference>
<feature type="compositionally biased region" description="Basic and acidic residues" evidence="10">
    <location>
        <begin position="321"/>
        <end position="349"/>
    </location>
</feature>
<dbReference type="Pfam" id="PF00533">
    <property type="entry name" value="BRCT"/>
    <property type="match status" value="1"/>
</dbReference>
<keyword evidence="3 9" id="KW-0378">Hydrolase</keyword>
<evidence type="ECO:0000256" key="3">
    <source>
        <dbReference type="ARBA" id="ARBA00022801"/>
    </source>
</evidence>
<evidence type="ECO:0000256" key="10">
    <source>
        <dbReference type="SAM" id="MobiDB-lite"/>
    </source>
</evidence>
<dbReference type="FunFam" id="3.40.50.1000:FF:000040">
    <property type="entry name" value="RNA polymerase II subunit A C-terminal domain phosphatase"/>
    <property type="match status" value="1"/>
</dbReference>
<feature type="compositionally biased region" description="Low complexity" evidence="10">
    <location>
        <begin position="392"/>
        <end position="402"/>
    </location>
</feature>
<feature type="compositionally biased region" description="Basic and acidic residues" evidence="10">
    <location>
        <begin position="376"/>
        <end position="390"/>
    </location>
</feature>
<dbReference type="InterPro" id="IPR004274">
    <property type="entry name" value="FCP1_dom"/>
</dbReference>
<dbReference type="InterPro" id="IPR001357">
    <property type="entry name" value="BRCT_dom"/>
</dbReference>
<dbReference type="SMART" id="SM00577">
    <property type="entry name" value="CPDc"/>
    <property type="match status" value="1"/>
</dbReference>
<dbReference type="NCBIfam" id="TIGR02250">
    <property type="entry name" value="FCP1_euk"/>
    <property type="match status" value="1"/>
</dbReference>
<dbReference type="EMBL" id="JAZGQO010000006">
    <property type="protein sequence ID" value="KAK6185364.1"/>
    <property type="molecule type" value="Genomic_DNA"/>
</dbReference>
<feature type="region of interest" description="Disordered" evidence="10">
    <location>
        <begin position="703"/>
        <end position="808"/>
    </location>
</feature>
<comment type="catalytic activity">
    <reaction evidence="8 9">
        <text>O-phospho-L-threonyl-[protein] + H2O = L-threonyl-[protein] + phosphate</text>
        <dbReference type="Rhea" id="RHEA:47004"/>
        <dbReference type="Rhea" id="RHEA-COMP:11060"/>
        <dbReference type="Rhea" id="RHEA-COMP:11605"/>
        <dbReference type="ChEBI" id="CHEBI:15377"/>
        <dbReference type="ChEBI" id="CHEBI:30013"/>
        <dbReference type="ChEBI" id="CHEBI:43474"/>
        <dbReference type="ChEBI" id="CHEBI:61977"/>
        <dbReference type="EC" id="3.1.3.16"/>
    </reaction>
</comment>
<evidence type="ECO:0000259" key="11">
    <source>
        <dbReference type="PROSITE" id="PS50172"/>
    </source>
</evidence>
<dbReference type="Gene3D" id="3.40.50.1000">
    <property type="entry name" value="HAD superfamily/HAD-like"/>
    <property type="match status" value="1"/>
</dbReference>
<feature type="region of interest" description="Disordered" evidence="10">
    <location>
        <begin position="306"/>
        <end position="451"/>
    </location>
</feature>
<evidence type="ECO:0000313" key="14">
    <source>
        <dbReference type="Proteomes" id="UP001347796"/>
    </source>
</evidence>
<protein>
    <recommendedName>
        <fullName evidence="6 9">RNA polymerase II subunit A C-terminal domain phosphatase</fullName>
        <ecNumber evidence="2 9">3.1.3.16</ecNumber>
    </recommendedName>
</protein>
<dbReference type="PROSITE" id="PS50969">
    <property type="entry name" value="FCP1"/>
    <property type="match status" value="1"/>
</dbReference>
<dbReference type="InterPro" id="IPR036412">
    <property type="entry name" value="HAD-like_sf"/>
</dbReference>
<comment type="caution">
    <text evidence="13">The sequence shown here is derived from an EMBL/GenBank/DDBJ whole genome shotgun (WGS) entry which is preliminary data.</text>
</comment>
<dbReference type="InterPro" id="IPR039189">
    <property type="entry name" value="Fcp1"/>
</dbReference>
<proteinExistence type="predicted"/>
<feature type="domain" description="BRCT" evidence="11">
    <location>
        <begin position="509"/>
        <end position="609"/>
    </location>
</feature>
<dbReference type="CDD" id="cd17729">
    <property type="entry name" value="BRCT_CTDP1"/>
    <property type="match status" value="1"/>
</dbReference>
<dbReference type="AlphaFoldDB" id="A0AAN8JYV6"/>
<evidence type="ECO:0000256" key="4">
    <source>
        <dbReference type="ARBA" id="ARBA00022912"/>
    </source>
</evidence>
<feature type="compositionally biased region" description="Basic and acidic residues" evidence="10">
    <location>
        <begin position="751"/>
        <end position="763"/>
    </location>
</feature>
<dbReference type="SUPFAM" id="SSF56784">
    <property type="entry name" value="HAD-like"/>
    <property type="match status" value="1"/>
</dbReference>
<keyword evidence="5 9" id="KW-0539">Nucleus</keyword>
<dbReference type="InterPro" id="IPR036420">
    <property type="entry name" value="BRCT_dom_sf"/>
</dbReference>
<name>A0AAN8JYV6_PATCE</name>
<organism evidence="13 14">
    <name type="scientific">Patella caerulea</name>
    <name type="common">Rayed Mediterranean limpet</name>
    <dbReference type="NCBI Taxonomy" id="87958"/>
    <lineage>
        <taxon>Eukaryota</taxon>
        <taxon>Metazoa</taxon>
        <taxon>Spiralia</taxon>
        <taxon>Lophotrochozoa</taxon>
        <taxon>Mollusca</taxon>
        <taxon>Gastropoda</taxon>
        <taxon>Patellogastropoda</taxon>
        <taxon>Patelloidea</taxon>
        <taxon>Patellidae</taxon>
        <taxon>Patella</taxon>
    </lineage>
</organism>
<keyword evidence="14" id="KW-1185">Reference proteome</keyword>
<dbReference type="Pfam" id="PF03031">
    <property type="entry name" value="NIF"/>
    <property type="match status" value="1"/>
</dbReference>
<evidence type="ECO:0000259" key="12">
    <source>
        <dbReference type="PROSITE" id="PS50969"/>
    </source>
</evidence>
<dbReference type="Proteomes" id="UP001347796">
    <property type="component" value="Unassembled WGS sequence"/>
</dbReference>
<dbReference type="InterPro" id="IPR011053">
    <property type="entry name" value="Single_hybrid_motif"/>
</dbReference>
<feature type="compositionally biased region" description="Acidic residues" evidence="10">
    <location>
        <begin position="703"/>
        <end position="714"/>
    </location>
</feature>
<dbReference type="SUPFAM" id="SSF51230">
    <property type="entry name" value="Single hybrid motif"/>
    <property type="match status" value="1"/>
</dbReference>
<dbReference type="PROSITE" id="PS50172">
    <property type="entry name" value="BRCT"/>
    <property type="match status" value="1"/>
</dbReference>
<dbReference type="Gene3D" id="3.40.50.10190">
    <property type="entry name" value="BRCT domain"/>
    <property type="match status" value="1"/>
</dbReference>
<evidence type="ECO:0000256" key="1">
    <source>
        <dbReference type="ARBA" id="ARBA00004123"/>
    </source>
</evidence>
<dbReference type="CDD" id="cd07521">
    <property type="entry name" value="HAD_FCP1-like"/>
    <property type="match status" value="1"/>
</dbReference>
<dbReference type="InterPro" id="IPR023214">
    <property type="entry name" value="HAD_sf"/>
</dbReference>
<feature type="compositionally biased region" description="Polar residues" evidence="10">
    <location>
        <begin position="350"/>
        <end position="363"/>
    </location>
</feature>
<accession>A0AAN8JYV6</accession>
<evidence type="ECO:0000256" key="6">
    <source>
        <dbReference type="ARBA" id="ARBA00040602"/>
    </source>
</evidence>
<dbReference type="PANTHER" id="PTHR23081:SF36">
    <property type="entry name" value="RNA POLYMERASE II SUBUNIT A C-TERMINAL DOMAIN PHOSPHATASE"/>
    <property type="match status" value="1"/>
</dbReference>
<dbReference type="GO" id="GO:0008420">
    <property type="term" value="F:RNA polymerase II CTD heptapeptide repeat phosphatase activity"/>
    <property type="evidence" value="ECO:0007669"/>
    <property type="project" value="UniProtKB-UniRule"/>
</dbReference>
<dbReference type="GO" id="GO:0005634">
    <property type="term" value="C:nucleus"/>
    <property type="evidence" value="ECO:0007669"/>
    <property type="project" value="UniProtKB-SubCell"/>
</dbReference>